<comment type="caution">
    <text evidence="1">The sequence shown here is derived from an EMBL/GenBank/DDBJ whole genome shotgun (WGS) entry which is preliminary data.</text>
</comment>
<keyword evidence="2" id="KW-1185">Reference proteome</keyword>
<proteinExistence type="predicted"/>
<accession>A0ABP0RHG1</accession>
<evidence type="ECO:0000313" key="2">
    <source>
        <dbReference type="Proteomes" id="UP001642464"/>
    </source>
</evidence>
<dbReference type="EMBL" id="CAXAMM010041385">
    <property type="protein sequence ID" value="CAK9099158.1"/>
    <property type="molecule type" value="Genomic_DNA"/>
</dbReference>
<reference evidence="1 2" key="1">
    <citation type="submission" date="2024-02" db="EMBL/GenBank/DDBJ databases">
        <authorList>
            <person name="Chen Y."/>
            <person name="Shah S."/>
            <person name="Dougan E. K."/>
            <person name="Thang M."/>
            <person name="Chan C."/>
        </authorList>
    </citation>
    <scope>NUCLEOTIDE SEQUENCE [LARGE SCALE GENOMIC DNA]</scope>
</reference>
<organism evidence="1 2">
    <name type="scientific">Durusdinium trenchii</name>
    <dbReference type="NCBI Taxonomy" id="1381693"/>
    <lineage>
        <taxon>Eukaryota</taxon>
        <taxon>Sar</taxon>
        <taxon>Alveolata</taxon>
        <taxon>Dinophyceae</taxon>
        <taxon>Suessiales</taxon>
        <taxon>Symbiodiniaceae</taxon>
        <taxon>Durusdinium</taxon>
    </lineage>
</organism>
<evidence type="ECO:0000313" key="1">
    <source>
        <dbReference type="EMBL" id="CAK9099158.1"/>
    </source>
</evidence>
<evidence type="ECO:0008006" key="3">
    <source>
        <dbReference type="Google" id="ProtNLM"/>
    </source>
</evidence>
<gene>
    <name evidence="1" type="ORF">SCF082_LOCUS46446</name>
</gene>
<dbReference type="Proteomes" id="UP001642464">
    <property type="component" value="Unassembled WGS sequence"/>
</dbReference>
<sequence length="169" mass="18381">MAFHGDGRYPGDGGAALEELWQLLSWREIRNCPGRYTTSDLEARFVEPSRLLERLSLASPGVPLTLELAHKDPIVMHRLPGGGGLLSYCKANATFVHTLNTESGLIRKVDALGVGNWGRLLESEPATYAAEACRACVAVLPFLLDSEKNAAASALVQVLRRTARARKAR</sequence>
<name>A0ABP0RHG1_9DINO</name>
<protein>
    <recommendedName>
        <fullName evidence="3">Selenoprotein O</fullName>
    </recommendedName>
</protein>